<dbReference type="Pfam" id="PF08013">
    <property type="entry name" value="GatZ_KbaZ-like"/>
    <property type="match status" value="1"/>
</dbReference>
<dbReference type="GO" id="GO:0005975">
    <property type="term" value="P:carbohydrate metabolic process"/>
    <property type="evidence" value="ECO:0007669"/>
    <property type="project" value="InterPro"/>
</dbReference>
<gene>
    <name evidence="2" type="ORF">BK816_01680</name>
</gene>
<dbReference type="InterPro" id="IPR012062">
    <property type="entry name" value="GatZ/KbaZ-like"/>
</dbReference>
<dbReference type="InterPro" id="IPR013785">
    <property type="entry name" value="Aldolase_TIM"/>
</dbReference>
<evidence type="ECO:0000313" key="3">
    <source>
        <dbReference type="Proteomes" id="UP000176288"/>
    </source>
</evidence>
<dbReference type="SUPFAM" id="SSF51569">
    <property type="entry name" value="Aldolase"/>
    <property type="match status" value="1"/>
</dbReference>
<dbReference type="NCBIfam" id="TIGR02810">
    <property type="entry name" value="agaZ_gatZ"/>
    <property type="match status" value="1"/>
</dbReference>
<proteinExistence type="predicted"/>
<reference evidence="2 3" key="1">
    <citation type="submission" date="2016-10" db="EMBL/GenBank/DDBJ databases">
        <title>Actinomyces aegypiusis sp. nov., isolated from the Aegypius monachus in Qinghai Tibet Plateau China.</title>
        <authorList>
            <person name="Wang Y."/>
        </authorList>
    </citation>
    <scope>NUCLEOTIDE SEQUENCE [LARGE SCALE GENOMIC DNA]</scope>
    <source>
        <strain evidence="2 3">VUL4_3</strain>
    </source>
</reference>
<dbReference type="PANTHER" id="PTHR32502">
    <property type="entry name" value="N-ACETYLGALACTOSAMINE PERMEASE II COMPONENT-RELATED"/>
    <property type="match status" value="1"/>
</dbReference>
<dbReference type="Proteomes" id="UP000176288">
    <property type="component" value="Chromosome"/>
</dbReference>
<dbReference type="RefSeq" id="WP_071163632.1">
    <property type="nucleotide sequence ID" value="NZ_CP017812.1"/>
</dbReference>
<dbReference type="GO" id="GO:0005886">
    <property type="term" value="C:plasma membrane"/>
    <property type="evidence" value="ECO:0007669"/>
    <property type="project" value="TreeGrafter"/>
</dbReference>
<sequence length="425" mass="47879">MNYPEMIAAHKDGQTVGIYSICSADPTVLRASLLQAKADDTSVLIEATSNQVDQFGGYTGMKPPQFRELVFQLADEIGLPRERVILGGDHLGPNTWQKQEPAEAMEKAVELVRAYVAAGFTKIHLDCSFSCKGDPYPITDEIAAERAAMMLVAAEEEAEKAGTADQIRYVIGTEVPVPGGHQEELGEITPTSPEAARTTLAKHREAFDQVGLTNVWPKISALVVQPAVEFDHLKVVDYKTEGTKELRNVLDDEPTLVFEAHSTDYQTTENLSQLVRDHWAILKVGPGLTFNLREGLFALAHIEDELIPEGQRSNLRQVIEDRMVEDPSRWEVYYTGTEDEQRIARRYSYSDRMRYYWPDEVIKEARAKLMSNLDSVDIPLPLLSQYLPLQYERVREGELENRADALLMDRVRDAIRPYATACHKQ</sequence>
<dbReference type="GO" id="GO:0009401">
    <property type="term" value="P:phosphoenolpyruvate-dependent sugar phosphotransferase system"/>
    <property type="evidence" value="ECO:0007669"/>
    <property type="project" value="TreeGrafter"/>
</dbReference>
<dbReference type="Gene3D" id="3.20.20.70">
    <property type="entry name" value="Aldolase class I"/>
    <property type="match status" value="1"/>
</dbReference>
<dbReference type="PIRSF" id="PIRSF009264">
    <property type="entry name" value="TagBP_ald_AgaZ"/>
    <property type="match status" value="1"/>
</dbReference>
<dbReference type="PANTHER" id="PTHR32502:SF2">
    <property type="entry name" value="D-TAGATOSE-1,6-BISPHOSPHATE ALDOLASE SUBUNIT KBAZ"/>
    <property type="match status" value="1"/>
</dbReference>
<name>A0A1D9MIQ9_9ACTO</name>
<evidence type="ECO:0000313" key="2">
    <source>
        <dbReference type="EMBL" id="AOZ72166.1"/>
    </source>
</evidence>
<dbReference type="AlphaFoldDB" id="A0A1D9MIQ9"/>
<protein>
    <submittedName>
        <fullName evidence="2">D-tagatose-bisphosphate aldolase, class II, non-catalytic subunit</fullName>
    </submittedName>
</protein>
<evidence type="ECO:0000256" key="1">
    <source>
        <dbReference type="ARBA" id="ARBA00005007"/>
    </source>
</evidence>
<dbReference type="OrthoDB" id="1672942at2"/>
<dbReference type="EMBL" id="CP017812">
    <property type="protein sequence ID" value="AOZ72166.1"/>
    <property type="molecule type" value="Genomic_DNA"/>
</dbReference>
<comment type="pathway">
    <text evidence="1">Carbohydrate metabolism.</text>
</comment>
<keyword evidence="3" id="KW-1185">Reference proteome</keyword>
<dbReference type="KEGG" id="avu:BK816_01680"/>
<dbReference type="STRING" id="1912795.BK816_01680"/>
<accession>A0A1D9MIQ9</accession>
<dbReference type="Gene3D" id="1.10.400.20">
    <property type="entry name" value="putative tagatose 6-phosphate kinase domain like"/>
    <property type="match status" value="1"/>
</dbReference>
<dbReference type="InterPro" id="IPR050303">
    <property type="entry name" value="GatZ_KbaZ_carbometab"/>
</dbReference>
<organism evidence="2 3">
    <name type="scientific">Boudabousia tangfeifanii</name>
    <dbReference type="NCBI Taxonomy" id="1912795"/>
    <lineage>
        <taxon>Bacteria</taxon>
        <taxon>Bacillati</taxon>
        <taxon>Actinomycetota</taxon>
        <taxon>Actinomycetes</taxon>
        <taxon>Actinomycetales</taxon>
        <taxon>Actinomycetaceae</taxon>
        <taxon>Boudabousia</taxon>
    </lineage>
</organism>